<dbReference type="Proteomes" id="UP000005204">
    <property type="component" value="Unassembled WGS sequence"/>
</dbReference>
<sequence length="107" mass="12052">MGTPDDFEQLPGAQPLQAGLILLKPSRGDLISPAKLPYKDDTNLVYGNTDNLGITYGKTKDRLLHANFRKADLLRIWRAIKSNNFNGFVLNYSVKIFKSNIFEVILL</sequence>
<accession>A0A8R2QY61</accession>
<reference evidence="1" key="2">
    <citation type="submission" date="2022-06" db="UniProtKB">
        <authorList>
            <consortium name="EnsemblMetazoa"/>
        </authorList>
    </citation>
    <scope>IDENTIFICATION</scope>
    <source>
        <strain evidence="1">p50T (Dazao)</strain>
    </source>
</reference>
<keyword evidence="2" id="KW-1185">Reference proteome</keyword>
<name>A0A8R2QY61_BOMMO</name>
<proteinExistence type="predicted"/>
<dbReference type="AlphaFoldDB" id="A0A8R2QY61"/>
<organism evidence="1 2">
    <name type="scientific">Bombyx mori</name>
    <name type="common">Silk moth</name>
    <dbReference type="NCBI Taxonomy" id="7091"/>
    <lineage>
        <taxon>Eukaryota</taxon>
        <taxon>Metazoa</taxon>
        <taxon>Ecdysozoa</taxon>
        <taxon>Arthropoda</taxon>
        <taxon>Hexapoda</taxon>
        <taxon>Insecta</taxon>
        <taxon>Pterygota</taxon>
        <taxon>Neoptera</taxon>
        <taxon>Endopterygota</taxon>
        <taxon>Lepidoptera</taxon>
        <taxon>Glossata</taxon>
        <taxon>Ditrysia</taxon>
        <taxon>Bombycoidea</taxon>
        <taxon>Bombycidae</taxon>
        <taxon>Bombycinae</taxon>
        <taxon>Bombyx</taxon>
    </lineage>
</organism>
<reference evidence="2" key="1">
    <citation type="journal article" date="2008" name="Insect Biochem. Mol. Biol.">
        <title>The genome of a lepidopteran model insect, the silkworm Bombyx mori.</title>
        <authorList>
            <consortium name="International Silkworm Genome Consortium"/>
        </authorList>
    </citation>
    <scope>NUCLEOTIDE SEQUENCE [LARGE SCALE GENOMIC DNA]</scope>
    <source>
        <strain evidence="2">p50T</strain>
    </source>
</reference>
<dbReference type="EnsemblMetazoa" id="XM_038016048.1">
    <property type="protein sequence ID" value="XP_037871976.1"/>
    <property type="gene ID" value="LOC119629604"/>
</dbReference>
<protein>
    <submittedName>
        <fullName evidence="1">Uncharacterized protein</fullName>
    </submittedName>
</protein>
<evidence type="ECO:0000313" key="2">
    <source>
        <dbReference type="Proteomes" id="UP000005204"/>
    </source>
</evidence>
<evidence type="ECO:0000313" key="1">
    <source>
        <dbReference type="EnsemblMetazoa" id="XP_037871976.1"/>
    </source>
</evidence>